<dbReference type="AlphaFoldDB" id="A0A165Z782"/>
<proteinExistence type="predicted"/>
<dbReference type="PATRIC" id="fig|55758.3.peg.2006"/>
<organism evidence="1 2">
    <name type="scientific">Methanobrevibacter filiformis</name>
    <dbReference type="NCBI Taxonomy" id="55758"/>
    <lineage>
        <taxon>Archaea</taxon>
        <taxon>Methanobacteriati</taxon>
        <taxon>Methanobacteriota</taxon>
        <taxon>Methanomada group</taxon>
        <taxon>Methanobacteria</taxon>
        <taxon>Methanobacteriales</taxon>
        <taxon>Methanobacteriaceae</taxon>
        <taxon>Methanobrevibacter</taxon>
    </lineage>
</organism>
<reference evidence="1 2" key="1">
    <citation type="submission" date="2016-04" db="EMBL/GenBank/DDBJ databases">
        <title>Genome sequence of Methanobrevibacter filiformis DSM 11501.</title>
        <authorList>
            <person name="Poehlein A."/>
            <person name="Seedorf H."/>
            <person name="Daniel R."/>
        </authorList>
    </citation>
    <scope>NUCLEOTIDE SEQUENCE [LARGE SCALE GENOMIC DNA]</scope>
    <source>
        <strain evidence="1 2">DSM 11501</strain>
    </source>
</reference>
<evidence type="ECO:0000313" key="2">
    <source>
        <dbReference type="Proteomes" id="UP000077066"/>
    </source>
</evidence>
<dbReference type="EMBL" id="LWMT01000278">
    <property type="protein sequence ID" value="KZX10338.1"/>
    <property type="molecule type" value="Genomic_DNA"/>
</dbReference>
<gene>
    <name evidence="1" type="ORF">MBFIL_17910</name>
</gene>
<dbReference type="Proteomes" id="UP000077066">
    <property type="component" value="Unassembled WGS sequence"/>
</dbReference>
<sequence length="118" mass="14000">MKSIVKKEYTEILRIKLFESVFSIIPCLLKLNHLDDIKGLKKHIFVDCNLKFIFVSNINKPLSKSPNISNKYAYTRHQSLKDAVKSLNRMKHEPFNEIVLCDEDDFKNSYLTKFKRYK</sequence>
<accession>A0A165Z782</accession>
<dbReference type="RefSeq" id="WP_066973794.1">
    <property type="nucleotide sequence ID" value="NZ_LWMT01000278.1"/>
</dbReference>
<comment type="caution">
    <text evidence="1">The sequence shown here is derived from an EMBL/GenBank/DDBJ whole genome shotgun (WGS) entry which is preliminary data.</text>
</comment>
<protein>
    <submittedName>
        <fullName evidence="1">Uncharacterized protein</fullName>
    </submittedName>
</protein>
<keyword evidence="2" id="KW-1185">Reference proteome</keyword>
<evidence type="ECO:0000313" key="1">
    <source>
        <dbReference type="EMBL" id="KZX10338.1"/>
    </source>
</evidence>
<name>A0A165Z782_9EURY</name>